<protein>
    <submittedName>
        <fullName evidence="1">Uncharacterized protein</fullName>
    </submittedName>
</protein>
<dbReference type="Proteomes" id="UP000525298">
    <property type="component" value="Unassembled WGS sequence"/>
</dbReference>
<gene>
    <name evidence="1" type="ORF">HNR65_002900</name>
</gene>
<comment type="caution">
    <text evidence="1">The sequence shown here is derived from an EMBL/GenBank/DDBJ whole genome shotgun (WGS) entry which is preliminary data.</text>
</comment>
<keyword evidence="2" id="KW-1185">Reference proteome</keyword>
<sequence length="52" mass="5721">MVAEKVFLVTGTMLKIGDPAFGCQVFLAKANNFAGVINNRLIFWAEKGMQET</sequence>
<evidence type="ECO:0000313" key="1">
    <source>
        <dbReference type="EMBL" id="MBA2882548.1"/>
    </source>
</evidence>
<dbReference type="AlphaFoldDB" id="A0A7W0CBB0"/>
<reference evidence="1 2" key="1">
    <citation type="submission" date="2020-07" db="EMBL/GenBank/DDBJ databases">
        <title>Genomic Encyclopedia of Type Strains, Phase IV (KMG-IV): sequencing the most valuable type-strain genomes for metagenomic binning, comparative biology and taxonomic classification.</title>
        <authorList>
            <person name="Goeker M."/>
        </authorList>
    </citation>
    <scope>NUCLEOTIDE SEQUENCE [LARGE SCALE GENOMIC DNA]</scope>
    <source>
        <strain evidence="1 2">DSM 17721</strain>
    </source>
</reference>
<accession>A0A7W0CBB0</accession>
<dbReference type="RefSeq" id="WP_181552181.1">
    <property type="nucleotide sequence ID" value="NZ_JACDUS010000010.1"/>
</dbReference>
<proteinExistence type="predicted"/>
<dbReference type="EMBL" id="JACDUS010000010">
    <property type="protein sequence ID" value="MBA2882548.1"/>
    <property type="molecule type" value="Genomic_DNA"/>
</dbReference>
<name>A0A7W0CBB0_9BACT</name>
<organism evidence="1 2">
    <name type="scientific">Desulfosalsimonas propionicica</name>
    <dbReference type="NCBI Taxonomy" id="332175"/>
    <lineage>
        <taxon>Bacteria</taxon>
        <taxon>Pseudomonadati</taxon>
        <taxon>Thermodesulfobacteriota</taxon>
        <taxon>Desulfobacteria</taxon>
        <taxon>Desulfobacterales</taxon>
        <taxon>Desulfosalsimonadaceae</taxon>
        <taxon>Desulfosalsimonas</taxon>
    </lineage>
</organism>
<evidence type="ECO:0000313" key="2">
    <source>
        <dbReference type="Proteomes" id="UP000525298"/>
    </source>
</evidence>